<name>X0X6L4_9ZZZZ</name>
<comment type="caution">
    <text evidence="2">The sequence shown here is derived from an EMBL/GenBank/DDBJ whole genome shotgun (WGS) entry which is preliminary data.</text>
</comment>
<proteinExistence type="predicted"/>
<dbReference type="AlphaFoldDB" id="X0X6L4"/>
<keyword evidence="1" id="KW-0812">Transmembrane</keyword>
<gene>
    <name evidence="2" type="ORF">S01H1_73707</name>
</gene>
<sequence length="69" mass="7587">MEDSSRKKGLLEWFASNHVAANLLMLLIISAGLLTVFTIKLEFFPEFSLDIITVSVPYLGASPTDVEEG</sequence>
<feature type="non-terminal residue" evidence="2">
    <location>
        <position position="69"/>
    </location>
</feature>
<dbReference type="Gene3D" id="1.20.1640.10">
    <property type="entry name" value="Multidrug efflux transporter AcrB transmembrane domain"/>
    <property type="match status" value="1"/>
</dbReference>
<keyword evidence="1" id="KW-0472">Membrane</keyword>
<dbReference type="EMBL" id="BARS01049260">
    <property type="protein sequence ID" value="GAG31017.1"/>
    <property type="molecule type" value="Genomic_DNA"/>
</dbReference>
<evidence type="ECO:0000313" key="2">
    <source>
        <dbReference type="EMBL" id="GAG31017.1"/>
    </source>
</evidence>
<dbReference type="Gene3D" id="3.30.70.1430">
    <property type="entry name" value="Multidrug efflux transporter AcrB pore domain"/>
    <property type="match status" value="1"/>
</dbReference>
<keyword evidence="1" id="KW-1133">Transmembrane helix</keyword>
<accession>X0X6L4</accession>
<feature type="transmembrane region" description="Helical" evidence="1">
    <location>
        <begin position="20"/>
        <end position="39"/>
    </location>
</feature>
<reference evidence="2" key="1">
    <citation type="journal article" date="2014" name="Front. Microbiol.">
        <title>High frequency of phylogenetically diverse reductive dehalogenase-homologous genes in deep subseafloor sedimentary metagenomes.</title>
        <authorList>
            <person name="Kawai M."/>
            <person name="Futagami T."/>
            <person name="Toyoda A."/>
            <person name="Takaki Y."/>
            <person name="Nishi S."/>
            <person name="Hori S."/>
            <person name="Arai W."/>
            <person name="Tsubouchi T."/>
            <person name="Morono Y."/>
            <person name="Uchiyama I."/>
            <person name="Ito T."/>
            <person name="Fujiyama A."/>
            <person name="Inagaki F."/>
            <person name="Takami H."/>
        </authorList>
    </citation>
    <scope>NUCLEOTIDE SEQUENCE</scope>
    <source>
        <strain evidence="2">Expedition CK06-06</strain>
    </source>
</reference>
<evidence type="ECO:0008006" key="3">
    <source>
        <dbReference type="Google" id="ProtNLM"/>
    </source>
</evidence>
<organism evidence="2">
    <name type="scientific">marine sediment metagenome</name>
    <dbReference type="NCBI Taxonomy" id="412755"/>
    <lineage>
        <taxon>unclassified sequences</taxon>
        <taxon>metagenomes</taxon>
        <taxon>ecological metagenomes</taxon>
    </lineage>
</organism>
<evidence type="ECO:0000256" key="1">
    <source>
        <dbReference type="SAM" id="Phobius"/>
    </source>
</evidence>
<protein>
    <recommendedName>
        <fullName evidence="3">Acriflavin resistance protein</fullName>
    </recommendedName>
</protein>